<feature type="transmembrane region" description="Helical" evidence="1">
    <location>
        <begin position="9"/>
        <end position="30"/>
    </location>
</feature>
<keyword evidence="1" id="KW-0472">Membrane</keyword>
<comment type="caution">
    <text evidence="2">The sequence shown here is derived from an EMBL/GenBank/DDBJ whole genome shotgun (WGS) entry which is preliminary data.</text>
</comment>
<dbReference type="RefSeq" id="WP_146599045.1">
    <property type="nucleotide sequence ID" value="NZ_SJPY01000002.1"/>
</dbReference>
<reference evidence="2 3" key="1">
    <citation type="submission" date="2019-02" db="EMBL/GenBank/DDBJ databases">
        <title>Deep-cultivation of Planctomycetes and their phenomic and genomic characterization uncovers novel biology.</title>
        <authorList>
            <person name="Wiegand S."/>
            <person name="Jogler M."/>
            <person name="Boedeker C."/>
            <person name="Pinto D."/>
            <person name="Vollmers J."/>
            <person name="Rivas-Marin E."/>
            <person name="Kohn T."/>
            <person name="Peeters S.H."/>
            <person name="Heuer A."/>
            <person name="Rast P."/>
            <person name="Oberbeckmann S."/>
            <person name="Bunk B."/>
            <person name="Jeske O."/>
            <person name="Meyerdierks A."/>
            <person name="Storesund J.E."/>
            <person name="Kallscheuer N."/>
            <person name="Luecker S."/>
            <person name="Lage O.M."/>
            <person name="Pohl T."/>
            <person name="Merkel B.J."/>
            <person name="Hornburger P."/>
            <person name="Mueller R.-W."/>
            <person name="Bruemmer F."/>
            <person name="Labrenz M."/>
            <person name="Spormann A.M."/>
            <person name="Op Den Camp H."/>
            <person name="Overmann J."/>
            <person name="Amann R."/>
            <person name="Jetten M.S.M."/>
            <person name="Mascher T."/>
            <person name="Medema M.H."/>
            <person name="Devos D.P."/>
            <person name="Kaster A.-K."/>
            <person name="Ovreas L."/>
            <person name="Rohde M."/>
            <person name="Galperin M.Y."/>
            <person name="Jogler C."/>
        </authorList>
    </citation>
    <scope>NUCLEOTIDE SEQUENCE [LARGE SCALE GENOMIC DNA]</scope>
    <source>
        <strain evidence="2 3">Q31b</strain>
    </source>
</reference>
<gene>
    <name evidence="2" type="ORF">Q31b_15400</name>
</gene>
<evidence type="ECO:0000313" key="2">
    <source>
        <dbReference type="EMBL" id="TWU44005.1"/>
    </source>
</evidence>
<feature type="transmembrane region" description="Helical" evidence="1">
    <location>
        <begin position="127"/>
        <end position="149"/>
    </location>
</feature>
<accession>A0A5C6E5L9</accession>
<feature type="transmembrane region" description="Helical" evidence="1">
    <location>
        <begin position="200"/>
        <end position="218"/>
    </location>
</feature>
<dbReference type="AlphaFoldDB" id="A0A5C6E5L9"/>
<sequence length="220" mass="24276">MRNCVKSRIALSDLTLVALAMTVVVLFGVLPQQTNLEKISATRHKIDNGATGLIRTNEPMPSHDELFRRWQNETHLLYVNSSRSDASVKPVSFESSLEDASVGNKGAADQLSSVPTSPSPHRMAPPFSHYIIAVSSGLFTAFVFLVWAWMSPKIKLDRIPQVTEPSRLSENGSRSPNTDLMILAFPANWIKVRQPWSVRFRAIAQAGLVVAALVVVWARG</sequence>
<dbReference type="EMBL" id="SJPY01000002">
    <property type="protein sequence ID" value="TWU44005.1"/>
    <property type="molecule type" value="Genomic_DNA"/>
</dbReference>
<evidence type="ECO:0000313" key="3">
    <source>
        <dbReference type="Proteomes" id="UP000315471"/>
    </source>
</evidence>
<keyword evidence="3" id="KW-1185">Reference proteome</keyword>
<keyword evidence="1" id="KW-0812">Transmembrane</keyword>
<keyword evidence="1" id="KW-1133">Transmembrane helix</keyword>
<proteinExistence type="predicted"/>
<name>A0A5C6E5L9_9BACT</name>
<evidence type="ECO:0000256" key="1">
    <source>
        <dbReference type="SAM" id="Phobius"/>
    </source>
</evidence>
<protein>
    <submittedName>
        <fullName evidence="2">Uncharacterized protein</fullName>
    </submittedName>
</protein>
<organism evidence="2 3">
    <name type="scientific">Novipirellula aureliae</name>
    <dbReference type="NCBI Taxonomy" id="2527966"/>
    <lineage>
        <taxon>Bacteria</taxon>
        <taxon>Pseudomonadati</taxon>
        <taxon>Planctomycetota</taxon>
        <taxon>Planctomycetia</taxon>
        <taxon>Pirellulales</taxon>
        <taxon>Pirellulaceae</taxon>
        <taxon>Novipirellula</taxon>
    </lineage>
</organism>
<dbReference type="Proteomes" id="UP000315471">
    <property type="component" value="Unassembled WGS sequence"/>
</dbReference>